<dbReference type="InParanoid" id="A2FIP5"/>
<sequence>MRTSISNLKRKPMKATKKIFWDERGDLIPEDPPSPPPKEIPQIVIKKESPKPKKRTKTDEIEYIELQSKVKEAKEQRQKKNTIKPVKRSSSVSDFSKFIQRQNDSAKRHVEQPKKQEHKITYQNKRSQSLTRHIPFTVSSARTYRAPSRISDFSYFDDLNTSENYTARYSPSKTITKDITSTSTSSKLSTSKFNYKHFEQEELDRTKRLQTKKEAILKENTIKPKIIRRKPDMEKIEKLAQPKARTTEKIIQPDDIFDMIPPQPAKKKRGVPKYITQVNQFTRSLKQ</sequence>
<dbReference type="Proteomes" id="UP000001542">
    <property type="component" value="Unassembled WGS sequence"/>
</dbReference>
<keyword evidence="3" id="KW-1185">Reference proteome</keyword>
<feature type="compositionally biased region" description="Basic and acidic residues" evidence="1">
    <location>
        <begin position="68"/>
        <end position="78"/>
    </location>
</feature>
<gene>
    <name evidence="2" type="ORF">TVAG_171050</name>
</gene>
<reference evidence="2" key="2">
    <citation type="journal article" date="2007" name="Science">
        <title>Draft genome sequence of the sexually transmitted pathogen Trichomonas vaginalis.</title>
        <authorList>
            <person name="Carlton J.M."/>
            <person name="Hirt R.P."/>
            <person name="Silva J.C."/>
            <person name="Delcher A.L."/>
            <person name="Schatz M."/>
            <person name="Zhao Q."/>
            <person name="Wortman J.R."/>
            <person name="Bidwell S.L."/>
            <person name="Alsmark U.C.M."/>
            <person name="Besteiro S."/>
            <person name="Sicheritz-Ponten T."/>
            <person name="Noel C.J."/>
            <person name="Dacks J.B."/>
            <person name="Foster P.G."/>
            <person name="Simillion C."/>
            <person name="Van de Peer Y."/>
            <person name="Miranda-Saavedra D."/>
            <person name="Barton G.J."/>
            <person name="Westrop G.D."/>
            <person name="Mueller S."/>
            <person name="Dessi D."/>
            <person name="Fiori P.L."/>
            <person name="Ren Q."/>
            <person name="Paulsen I."/>
            <person name="Zhang H."/>
            <person name="Bastida-Corcuera F.D."/>
            <person name="Simoes-Barbosa A."/>
            <person name="Brown M.T."/>
            <person name="Hayes R.D."/>
            <person name="Mukherjee M."/>
            <person name="Okumura C.Y."/>
            <person name="Schneider R."/>
            <person name="Smith A.J."/>
            <person name="Vanacova S."/>
            <person name="Villalvazo M."/>
            <person name="Haas B.J."/>
            <person name="Pertea M."/>
            <person name="Feldblyum T.V."/>
            <person name="Utterback T.R."/>
            <person name="Shu C.L."/>
            <person name="Osoegawa K."/>
            <person name="de Jong P.J."/>
            <person name="Hrdy I."/>
            <person name="Horvathova L."/>
            <person name="Zubacova Z."/>
            <person name="Dolezal P."/>
            <person name="Malik S.B."/>
            <person name="Logsdon J.M. Jr."/>
            <person name="Henze K."/>
            <person name="Gupta A."/>
            <person name="Wang C.C."/>
            <person name="Dunne R.L."/>
            <person name="Upcroft J.A."/>
            <person name="Upcroft P."/>
            <person name="White O."/>
            <person name="Salzberg S.L."/>
            <person name="Tang P."/>
            <person name="Chiu C.-H."/>
            <person name="Lee Y.-S."/>
            <person name="Embley T.M."/>
            <person name="Coombs G.H."/>
            <person name="Mottram J.C."/>
            <person name="Tachezy J."/>
            <person name="Fraser-Liggett C.M."/>
            <person name="Johnson P.J."/>
        </authorList>
    </citation>
    <scope>NUCLEOTIDE SEQUENCE [LARGE SCALE GENOMIC DNA]</scope>
    <source>
        <strain evidence="2">G3</strain>
    </source>
</reference>
<feature type="region of interest" description="Disordered" evidence="1">
    <location>
        <begin position="1"/>
        <end position="134"/>
    </location>
</feature>
<feature type="compositionally biased region" description="Basic and acidic residues" evidence="1">
    <location>
        <begin position="104"/>
        <end position="120"/>
    </location>
</feature>
<evidence type="ECO:0000256" key="1">
    <source>
        <dbReference type="SAM" id="MobiDB-lite"/>
    </source>
</evidence>
<feature type="compositionally biased region" description="Basic residues" evidence="1">
    <location>
        <begin position="8"/>
        <end position="17"/>
    </location>
</feature>
<feature type="compositionally biased region" description="Polar residues" evidence="1">
    <location>
        <begin position="88"/>
        <end position="103"/>
    </location>
</feature>
<dbReference type="RefSeq" id="XP_001308147.1">
    <property type="nucleotide sequence ID" value="XM_001308146.1"/>
</dbReference>
<protein>
    <submittedName>
        <fullName evidence="2">Uncharacterized protein</fullName>
    </submittedName>
</protein>
<evidence type="ECO:0000313" key="3">
    <source>
        <dbReference type="Proteomes" id="UP000001542"/>
    </source>
</evidence>
<evidence type="ECO:0000313" key="2">
    <source>
        <dbReference type="EMBL" id="EAX95217.1"/>
    </source>
</evidence>
<dbReference type="VEuPathDB" id="TrichDB:TVAGG3_0654390"/>
<feature type="compositionally biased region" description="Polar residues" evidence="1">
    <location>
        <begin position="121"/>
        <end position="134"/>
    </location>
</feature>
<feature type="compositionally biased region" description="Pro residues" evidence="1">
    <location>
        <begin position="30"/>
        <end position="39"/>
    </location>
</feature>
<dbReference type="VEuPathDB" id="TrichDB:TVAG_171050"/>
<organism evidence="2 3">
    <name type="scientific">Trichomonas vaginalis (strain ATCC PRA-98 / G3)</name>
    <dbReference type="NCBI Taxonomy" id="412133"/>
    <lineage>
        <taxon>Eukaryota</taxon>
        <taxon>Metamonada</taxon>
        <taxon>Parabasalia</taxon>
        <taxon>Trichomonadida</taxon>
        <taxon>Trichomonadidae</taxon>
        <taxon>Trichomonas</taxon>
    </lineage>
</organism>
<dbReference type="KEGG" id="tva:4752961"/>
<reference evidence="2" key="1">
    <citation type="submission" date="2006-10" db="EMBL/GenBank/DDBJ databases">
        <authorList>
            <person name="Amadeo P."/>
            <person name="Zhao Q."/>
            <person name="Wortman J."/>
            <person name="Fraser-Liggett C."/>
            <person name="Carlton J."/>
        </authorList>
    </citation>
    <scope>NUCLEOTIDE SEQUENCE</scope>
    <source>
        <strain evidence="2">G3</strain>
    </source>
</reference>
<proteinExistence type="predicted"/>
<dbReference type="AlphaFoldDB" id="A2FIP5"/>
<accession>A2FIP5</accession>
<name>A2FIP5_TRIV3</name>
<dbReference type="EMBL" id="DS113817">
    <property type="protein sequence ID" value="EAX95217.1"/>
    <property type="molecule type" value="Genomic_DNA"/>
</dbReference>